<gene>
    <name evidence="1" type="ORF">FIV42_17260</name>
</gene>
<proteinExistence type="predicted"/>
<dbReference type="Gene3D" id="1.25.40.10">
    <property type="entry name" value="Tetratricopeptide repeat domain"/>
    <property type="match status" value="1"/>
</dbReference>
<accession>A0A4Y6PXF0</accession>
<dbReference type="SUPFAM" id="SSF48452">
    <property type="entry name" value="TPR-like"/>
    <property type="match status" value="1"/>
</dbReference>
<protein>
    <recommendedName>
        <fullName evidence="3">Tetratricopeptide repeat protein</fullName>
    </recommendedName>
</protein>
<sequence length="578" mass="64967">MTPSQTYSSTAEAAETIDKPEELVHLKVRVYAGAGYRAETVRWRERIEEQIEAAGRVTREQFNFDLQVVQIVEWQPQSDGSNLQQVLAELRGKDPADDVDFVIGMTKSLAAFQPSIHLLGMAESYGQHIVLRAMNDAAEREHFDQAFDELTDEERDRLYGARLEHKETSVVLHELGHALGAVHTREPTWLMGAASSTEQQAFGPANTRIIRLAVKLRAEHDSHDAWRRAFLKGLLEELDGRYRDAFDPKARERSVALAKAYLDVNVLTRREATRLQRTRELAGQGRFDEAWKHLQPLASSRQHNPPVMAAACYVRSRAFGMTDATREQCELAFAVAKENPSPALMLAIFHLERDERDEALAMIDEGRRRIDAAERVEGFQWLSLARLYAEAGALTRSEDAIAKVPMMKGAQEVREHIADIRKFFGVKKGAVPPDEEADYVYHARKAAELLDKRQNKEAKAIIDALAESHADVAATQALKCQLAGNSSDLHRASKACKRALELDDNCALGHMMSGYLAMLQNKQGATERHFVKARDLVPSNVQLWVSLAGYYRRVGKTTALAKLQDDFEARFGTQIPMR</sequence>
<dbReference type="Proteomes" id="UP000315995">
    <property type="component" value="Chromosome"/>
</dbReference>
<organism evidence="1 2">
    <name type="scientific">Persicimonas caeni</name>
    <dbReference type="NCBI Taxonomy" id="2292766"/>
    <lineage>
        <taxon>Bacteria</taxon>
        <taxon>Deltaproteobacteria</taxon>
        <taxon>Bradymonadales</taxon>
        <taxon>Bradymonadaceae</taxon>
        <taxon>Persicimonas</taxon>
    </lineage>
</organism>
<dbReference type="EMBL" id="CP041186">
    <property type="protein sequence ID" value="QDG52425.1"/>
    <property type="molecule type" value="Genomic_DNA"/>
</dbReference>
<dbReference type="Gene3D" id="3.40.390.10">
    <property type="entry name" value="Collagenase (Catalytic Domain)"/>
    <property type="match status" value="1"/>
</dbReference>
<dbReference type="OrthoDB" id="5483323at2"/>
<dbReference type="AlphaFoldDB" id="A0A4Y6PXF0"/>
<dbReference type="SUPFAM" id="SSF55486">
    <property type="entry name" value="Metalloproteases ('zincins'), catalytic domain"/>
    <property type="match status" value="1"/>
</dbReference>
<evidence type="ECO:0000313" key="1">
    <source>
        <dbReference type="EMBL" id="QDG52425.1"/>
    </source>
</evidence>
<accession>A0A5B8Y936</accession>
<keyword evidence="2" id="KW-1185">Reference proteome</keyword>
<dbReference type="InterPro" id="IPR024079">
    <property type="entry name" value="MetalloPept_cat_dom_sf"/>
</dbReference>
<dbReference type="Pfam" id="PF13688">
    <property type="entry name" value="Reprolysin_5"/>
    <property type="match status" value="1"/>
</dbReference>
<dbReference type="GO" id="GO:0008237">
    <property type="term" value="F:metallopeptidase activity"/>
    <property type="evidence" value="ECO:0007669"/>
    <property type="project" value="InterPro"/>
</dbReference>
<dbReference type="RefSeq" id="WP_141198897.1">
    <property type="nucleotide sequence ID" value="NZ_CP041186.1"/>
</dbReference>
<reference evidence="1 2" key="1">
    <citation type="submission" date="2019-06" db="EMBL/GenBank/DDBJ databases">
        <title>Persicimonas caeni gen. nov., sp. nov., a predatory bacterium isolated from solar saltern.</title>
        <authorList>
            <person name="Wang S."/>
        </authorList>
    </citation>
    <scope>NUCLEOTIDE SEQUENCE [LARGE SCALE GENOMIC DNA]</scope>
    <source>
        <strain evidence="1 2">YN101</strain>
    </source>
</reference>
<dbReference type="InterPro" id="IPR011990">
    <property type="entry name" value="TPR-like_helical_dom_sf"/>
</dbReference>
<evidence type="ECO:0000313" key="2">
    <source>
        <dbReference type="Proteomes" id="UP000315995"/>
    </source>
</evidence>
<evidence type="ECO:0008006" key="3">
    <source>
        <dbReference type="Google" id="ProtNLM"/>
    </source>
</evidence>
<name>A0A4Y6PXF0_PERCE</name>